<dbReference type="PANTHER" id="PTHR11614">
    <property type="entry name" value="PHOSPHOLIPASE-RELATED"/>
    <property type="match status" value="1"/>
</dbReference>
<feature type="signal peptide" evidence="1">
    <location>
        <begin position="1"/>
        <end position="24"/>
    </location>
</feature>
<keyword evidence="4" id="KW-1185">Reference proteome</keyword>
<evidence type="ECO:0000313" key="3">
    <source>
        <dbReference type="EMBL" id="SMF72393.1"/>
    </source>
</evidence>
<keyword evidence="1" id="KW-0732">Signal</keyword>
<dbReference type="InterPro" id="IPR022742">
    <property type="entry name" value="Hydrolase_4"/>
</dbReference>
<reference evidence="4" key="1">
    <citation type="submission" date="2017-04" db="EMBL/GenBank/DDBJ databases">
        <authorList>
            <person name="Varghese N."/>
            <person name="Submissions S."/>
        </authorList>
    </citation>
    <scope>NUCLEOTIDE SEQUENCE [LARGE SCALE GENOMIC DNA]</scope>
    <source>
        <strain evidence="4">RKEM611</strain>
    </source>
</reference>
<dbReference type="InterPro" id="IPR051044">
    <property type="entry name" value="MAG_DAG_Lipase"/>
</dbReference>
<evidence type="ECO:0000259" key="2">
    <source>
        <dbReference type="Pfam" id="PF12146"/>
    </source>
</evidence>
<feature type="domain" description="Serine aminopeptidase S33" evidence="2">
    <location>
        <begin position="69"/>
        <end position="321"/>
    </location>
</feature>
<evidence type="ECO:0000313" key="4">
    <source>
        <dbReference type="Proteomes" id="UP000192907"/>
    </source>
</evidence>
<protein>
    <submittedName>
        <fullName evidence="3">Lysophospholipase</fullName>
    </submittedName>
</protein>
<dbReference type="EMBL" id="FWZT01000027">
    <property type="protein sequence ID" value="SMF72393.1"/>
    <property type="molecule type" value="Genomic_DNA"/>
</dbReference>
<organism evidence="3 4">
    <name type="scientific">Pseudobacteriovorax antillogorgiicola</name>
    <dbReference type="NCBI Taxonomy" id="1513793"/>
    <lineage>
        <taxon>Bacteria</taxon>
        <taxon>Pseudomonadati</taxon>
        <taxon>Bdellovibrionota</taxon>
        <taxon>Oligoflexia</taxon>
        <taxon>Oligoflexales</taxon>
        <taxon>Pseudobacteriovoracaceae</taxon>
        <taxon>Pseudobacteriovorax</taxon>
    </lineage>
</organism>
<name>A0A1Y6CKV2_9BACT</name>
<proteinExistence type="predicted"/>
<dbReference type="SUPFAM" id="SSF53474">
    <property type="entry name" value="alpha/beta-Hydrolases"/>
    <property type="match status" value="1"/>
</dbReference>
<sequence length="350" mass="39345">MPGHTFRAVLLSLLLSSLAINLYASDDSFAEKKKQFEALFETIPTQSFEGVPFKGEPIDLDYKAFVNPSSKGNVVIVHGFTEHFYKYQELVYDIYNRGYSVYTYNQRGHGSSRLIDEPAVYVDNFEHYVDDLYRLTQNVLATKGQPLVLLGHSMGGAVVARFMERYPNVAEGAILSSPMIRMNTGTFPAWLAEGIASIGVALGFETSLAPGQSLPAVKPWSFAEAGTSSEKRYKQQVGVIYRPDLDSWRRGGATVGFVHEAMVATQKITEAQELQKINKPILLFQAGIDNWVKNEPQNEFCSLIDRCELQVFSKSQHAIYNQVDDIREPYLDKIFKFLESMTQRPVIGVK</sequence>
<dbReference type="Gene3D" id="3.40.50.1820">
    <property type="entry name" value="alpha/beta hydrolase"/>
    <property type="match status" value="1"/>
</dbReference>
<dbReference type="STRING" id="1513793.SAMN06296036_1278"/>
<dbReference type="RefSeq" id="WP_132324364.1">
    <property type="nucleotide sequence ID" value="NZ_FWZT01000027.1"/>
</dbReference>
<accession>A0A1Y6CKV2</accession>
<dbReference type="Proteomes" id="UP000192907">
    <property type="component" value="Unassembled WGS sequence"/>
</dbReference>
<gene>
    <name evidence="3" type="ORF">SAMN06296036_1278</name>
</gene>
<evidence type="ECO:0000256" key="1">
    <source>
        <dbReference type="SAM" id="SignalP"/>
    </source>
</evidence>
<feature type="chain" id="PRO_5012350953" evidence="1">
    <location>
        <begin position="25"/>
        <end position="350"/>
    </location>
</feature>
<dbReference type="AlphaFoldDB" id="A0A1Y6CKV2"/>
<dbReference type="Pfam" id="PF12146">
    <property type="entry name" value="Hydrolase_4"/>
    <property type="match status" value="1"/>
</dbReference>
<dbReference type="OrthoDB" id="9788260at2"/>
<dbReference type="InterPro" id="IPR029058">
    <property type="entry name" value="AB_hydrolase_fold"/>
</dbReference>